<sequence>MPHAPSATTLQTHSTSPRMVPGARTAAVRGERRPTEARFGSAQSRVQWCHVDHCRRAQRNGRSSHAAGLAQNEPLQIWGGGRRAEGVGWTRRLSNHNASTGEAHSLSVRSRLS</sequence>
<accession>A0AAV2J0A6</accession>
<feature type="compositionally biased region" description="Polar residues" evidence="1">
    <location>
        <begin position="95"/>
        <end position="113"/>
    </location>
</feature>
<reference evidence="2 3" key="1">
    <citation type="submission" date="2024-04" db="EMBL/GenBank/DDBJ databases">
        <authorList>
            <person name="Waldvogel A.-M."/>
            <person name="Schoenle A."/>
        </authorList>
    </citation>
    <scope>NUCLEOTIDE SEQUENCE [LARGE SCALE GENOMIC DNA]</scope>
</reference>
<feature type="region of interest" description="Disordered" evidence="1">
    <location>
        <begin position="1"/>
        <end position="44"/>
    </location>
</feature>
<protein>
    <submittedName>
        <fullName evidence="2">Uncharacterized protein</fullName>
    </submittedName>
</protein>
<dbReference type="AlphaFoldDB" id="A0AAV2J0A6"/>
<feature type="compositionally biased region" description="Polar residues" evidence="1">
    <location>
        <begin position="1"/>
        <end position="17"/>
    </location>
</feature>
<feature type="region of interest" description="Disordered" evidence="1">
    <location>
        <begin position="94"/>
        <end position="113"/>
    </location>
</feature>
<keyword evidence="3" id="KW-1185">Reference proteome</keyword>
<dbReference type="EMBL" id="OZ035823">
    <property type="protein sequence ID" value="CAL1569826.1"/>
    <property type="molecule type" value="Genomic_DNA"/>
</dbReference>
<name>A0AAV2J0A6_KNICA</name>
<dbReference type="Proteomes" id="UP001497482">
    <property type="component" value="Chromosome 1"/>
</dbReference>
<organism evidence="2 3">
    <name type="scientific">Knipowitschia caucasica</name>
    <name type="common">Caucasian dwarf goby</name>
    <name type="synonym">Pomatoschistus caucasicus</name>
    <dbReference type="NCBI Taxonomy" id="637954"/>
    <lineage>
        <taxon>Eukaryota</taxon>
        <taxon>Metazoa</taxon>
        <taxon>Chordata</taxon>
        <taxon>Craniata</taxon>
        <taxon>Vertebrata</taxon>
        <taxon>Euteleostomi</taxon>
        <taxon>Actinopterygii</taxon>
        <taxon>Neopterygii</taxon>
        <taxon>Teleostei</taxon>
        <taxon>Neoteleostei</taxon>
        <taxon>Acanthomorphata</taxon>
        <taxon>Gobiaria</taxon>
        <taxon>Gobiiformes</taxon>
        <taxon>Gobioidei</taxon>
        <taxon>Gobiidae</taxon>
        <taxon>Gobiinae</taxon>
        <taxon>Knipowitschia</taxon>
    </lineage>
</organism>
<evidence type="ECO:0000256" key="1">
    <source>
        <dbReference type="SAM" id="MobiDB-lite"/>
    </source>
</evidence>
<proteinExistence type="predicted"/>
<evidence type="ECO:0000313" key="2">
    <source>
        <dbReference type="EMBL" id="CAL1569826.1"/>
    </source>
</evidence>
<gene>
    <name evidence="2" type="ORF">KC01_LOCUS2198</name>
</gene>
<feature type="region of interest" description="Disordered" evidence="1">
    <location>
        <begin position="59"/>
        <end position="81"/>
    </location>
</feature>
<evidence type="ECO:0000313" key="3">
    <source>
        <dbReference type="Proteomes" id="UP001497482"/>
    </source>
</evidence>